<gene>
    <name evidence="4" type="primary">Fcrlb</name>
    <name evidence="4" type="ORF">FQV24_0000174</name>
</gene>
<dbReference type="Proteomes" id="UP000785099">
    <property type="component" value="Unassembled WGS sequence"/>
</dbReference>
<evidence type="ECO:0000256" key="3">
    <source>
        <dbReference type="SAM" id="MobiDB-lite"/>
    </source>
</evidence>
<feature type="non-terminal residue" evidence="4">
    <location>
        <position position="115"/>
    </location>
</feature>
<name>A0A8J4MLN7_SPHME</name>
<dbReference type="AlphaFoldDB" id="A0A8J4MLN7"/>
<evidence type="ECO:0000256" key="1">
    <source>
        <dbReference type="ARBA" id="ARBA00022729"/>
    </source>
</evidence>
<sequence>AGVPCHPTGTQPSQLTSDPPWTPVFLLEEVKLTCRGSSVPGPTEWYLDEQLWQRTRSDYIYVSKKHPGNSRYQCRSPGARLSPPITLSFSNDWLVLQVPVRVLVEGDELLLRCRG</sequence>
<dbReference type="Gene3D" id="2.60.40.10">
    <property type="entry name" value="Immunoglobulins"/>
    <property type="match status" value="1"/>
</dbReference>
<protein>
    <submittedName>
        <fullName evidence="4">Fc receptor-like B</fullName>
    </submittedName>
</protein>
<dbReference type="SUPFAM" id="SSF48726">
    <property type="entry name" value="Immunoglobulin"/>
    <property type="match status" value="1"/>
</dbReference>
<proteinExistence type="predicted"/>
<organism evidence="4 5">
    <name type="scientific">Spheniscus mendiculus</name>
    <name type="common">Galapagos penguin</name>
    <dbReference type="NCBI Taxonomy" id="156760"/>
    <lineage>
        <taxon>Eukaryota</taxon>
        <taxon>Metazoa</taxon>
        <taxon>Chordata</taxon>
        <taxon>Craniata</taxon>
        <taxon>Vertebrata</taxon>
        <taxon>Euteleostomi</taxon>
        <taxon>Archelosauria</taxon>
        <taxon>Archosauria</taxon>
        <taxon>Dinosauria</taxon>
        <taxon>Saurischia</taxon>
        <taxon>Theropoda</taxon>
        <taxon>Coelurosauria</taxon>
        <taxon>Aves</taxon>
        <taxon>Neognathae</taxon>
        <taxon>Neoaves</taxon>
        <taxon>Aequornithes</taxon>
        <taxon>Sphenisciformes</taxon>
        <taxon>Spheniscidae</taxon>
        <taxon>Spheniscus</taxon>
    </lineage>
</organism>
<dbReference type="InterPro" id="IPR050488">
    <property type="entry name" value="Ig_Fc_receptor"/>
</dbReference>
<keyword evidence="4" id="KW-0675">Receptor</keyword>
<reference evidence="4 5" key="1">
    <citation type="journal article" date="2019" name="Gigascience">
        <title>High-coverage genomes to elucidate the evolution of penguins.</title>
        <authorList>
            <person name="Pan H."/>
            <person name="Cole T.L."/>
            <person name="Bi X."/>
            <person name="Fang M."/>
            <person name="Zhou C."/>
            <person name="Yang Z."/>
            <person name="Ksepka D.T."/>
            <person name="Hart T."/>
            <person name="Bouzat J.L."/>
            <person name="Argilla L.S."/>
            <person name="Bertelsen M.F."/>
            <person name="Boersma P.D."/>
            <person name="Bost C.A."/>
            <person name="Cherel Y."/>
            <person name="Dann P."/>
            <person name="Fiddaman S.R."/>
            <person name="Howard P."/>
            <person name="Labuschagne K."/>
            <person name="Mattern T."/>
            <person name="Miller G."/>
            <person name="Parker P."/>
            <person name="Phillips R.A."/>
            <person name="Quillfeldt P."/>
            <person name="Ryan P.G."/>
            <person name="Taylor H."/>
            <person name="Thompson D.R."/>
            <person name="Young M.J."/>
            <person name="Ellegaard M.R."/>
            <person name="Gilbert M.T.P."/>
            <person name="Sinding M.S."/>
            <person name="Pacheco G."/>
            <person name="Shepherd L.D."/>
            <person name="Tennyson A.J.D."/>
            <person name="Grosser S."/>
            <person name="Kay E."/>
            <person name="Nupen L.J."/>
            <person name="Ellenberg U."/>
            <person name="Houston D.M."/>
            <person name="Reeve A.H."/>
            <person name="Johnson K."/>
            <person name="Masello J.F."/>
            <person name="Stracke T."/>
            <person name="McKinlay B."/>
            <person name="Borboroglu P.G."/>
            <person name="Zhang D.X."/>
            <person name="Zhang G."/>
        </authorList>
    </citation>
    <scope>NUCLEOTIDE SEQUENCE [LARGE SCALE GENOMIC DNA]</scope>
    <source>
        <strain evidence="4">GAPE 212</strain>
    </source>
</reference>
<keyword evidence="5" id="KW-1185">Reference proteome</keyword>
<keyword evidence="1" id="KW-0732">Signal</keyword>
<dbReference type="EMBL" id="VUKU01021834">
    <property type="protein sequence ID" value="KAF1410515.1"/>
    <property type="molecule type" value="Genomic_DNA"/>
</dbReference>
<accession>A0A8J4MLN7</accession>
<dbReference type="GO" id="GO:0009897">
    <property type="term" value="C:external side of plasma membrane"/>
    <property type="evidence" value="ECO:0007669"/>
    <property type="project" value="TreeGrafter"/>
</dbReference>
<keyword evidence="2" id="KW-1015">Disulfide bond</keyword>
<feature type="region of interest" description="Disordered" evidence="3">
    <location>
        <begin position="1"/>
        <end position="20"/>
    </location>
</feature>
<feature type="compositionally biased region" description="Polar residues" evidence="3">
    <location>
        <begin position="8"/>
        <end position="19"/>
    </location>
</feature>
<comment type="caution">
    <text evidence="4">The sequence shown here is derived from an EMBL/GenBank/DDBJ whole genome shotgun (WGS) entry which is preliminary data.</text>
</comment>
<dbReference type="InterPro" id="IPR013783">
    <property type="entry name" value="Ig-like_fold"/>
</dbReference>
<dbReference type="PANTHER" id="PTHR11481:SF64">
    <property type="entry name" value="FC RECEPTOR-LIKE PROTEIN 4"/>
    <property type="match status" value="1"/>
</dbReference>
<dbReference type="PANTHER" id="PTHR11481">
    <property type="entry name" value="IMMUNOGLOBULIN FC RECEPTOR"/>
    <property type="match status" value="1"/>
</dbReference>
<dbReference type="InterPro" id="IPR036179">
    <property type="entry name" value="Ig-like_dom_sf"/>
</dbReference>
<feature type="non-terminal residue" evidence="4">
    <location>
        <position position="1"/>
    </location>
</feature>
<dbReference type="GO" id="GO:0007166">
    <property type="term" value="P:cell surface receptor signaling pathway"/>
    <property type="evidence" value="ECO:0007669"/>
    <property type="project" value="TreeGrafter"/>
</dbReference>
<evidence type="ECO:0000313" key="5">
    <source>
        <dbReference type="Proteomes" id="UP000785099"/>
    </source>
</evidence>
<evidence type="ECO:0000256" key="2">
    <source>
        <dbReference type="ARBA" id="ARBA00023157"/>
    </source>
</evidence>
<dbReference type="GO" id="GO:0004888">
    <property type="term" value="F:transmembrane signaling receptor activity"/>
    <property type="evidence" value="ECO:0007669"/>
    <property type="project" value="TreeGrafter"/>
</dbReference>
<dbReference type="GO" id="GO:0006955">
    <property type="term" value="P:immune response"/>
    <property type="evidence" value="ECO:0007669"/>
    <property type="project" value="TreeGrafter"/>
</dbReference>
<evidence type="ECO:0000313" key="4">
    <source>
        <dbReference type="EMBL" id="KAF1410515.1"/>
    </source>
</evidence>